<feature type="domain" description="25S rRNA (uridine-N(3))-methyltransferase BMT5-like" evidence="1">
    <location>
        <begin position="17"/>
        <end position="186"/>
    </location>
</feature>
<dbReference type="SUPFAM" id="SSF53335">
    <property type="entry name" value="S-adenosyl-L-methionine-dependent methyltransferases"/>
    <property type="match status" value="1"/>
</dbReference>
<evidence type="ECO:0000313" key="2">
    <source>
        <dbReference type="EMBL" id="KAF6153859.1"/>
    </source>
</evidence>
<dbReference type="Pfam" id="PF10354">
    <property type="entry name" value="BMT5-like"/>
    <property type="match status" value="1"/>
</dbReference>
<keyword evidence="3" id="KW-1185">Reference proteome</keyword>
<dbReference type="AlphaFoldDB" id="A0A7J7MG12"/>
<reference evidence="2 3" key="1">
    <citation type="journal article" date="2020" name="IScience">
        <title>Genome Sequencing of the Endangered Kingdonia uniflora (Circaeasteraceae, Ranunculales) Reveals Potential Mechanisms of Evolutionary Specialization.</title>
        <authorList>
            <person name="Sun Y."/>
            <person name="Deng T."/>
            <person name="Zhang A."/>
            <person name="Moore M.J."/>
            <person name="Landis J.B."/>
            <person name="Lin N."/>
            <person name="Zhang H."/>
            <person name="Zhang X."/>
            <person name="Huang J."/>
            <person name="Zhang X."/>
            <person name="Sun H."/>
            <person name="Wang H."/>
        </authorList>
    </citation>
    <scope>NUCLEOTIDE SEQUENCE [LARGE SCALE GENOMIC DNA]</scope>
    <source>
        <strain evidence="2">TB1705</strain>
        <tissue evidence="2">Leaf</tissue>
    </source>
</reference>
<dbReference type="GO" id="GO:0005737">
    <property type="term" value="C:cytoplasm"/>
    <property type="evidence" value="ECO:0007669"/>
    <property type="project" value="TreeGrafter"/>
</dbReference>
<organism evidence="2 3">
    <name type="scientific">Kingdonia uniflora</name>
    <dbReference type="NCBI Taxonomy" id="39325"/>
    <lineage>
        <taxon>Eukaryota</taxon>
        <taxon>Viridiplantae</taxon>
        <taxon>Streptophyta</taxon>
        <taxon>Embryophyta</taxon>
        <taxon>Tracheophyta</taxon>
        <taxon>Spermatophyta</taxon>
        <taxon>Magnoliopsida</taxon>
        <taxon>Ranunculales</taxon>
        <taxon>Circaeasteraceae</taxon>
        <taxon>Kingdonia</taxon>
    </lineage>
</organism>
<protein>
    <recommendedName>
        <fullName evidence="1">25S rRNA (uridine-N(3))-methyltransferase BMT5-like domain-containing protein</fullName>
    </recommendedName>
</protein>
<evidence type="ECO:0000313" key="3">
    <source>
        <dbReference type="Proteomes" id="UP000541444"/>
    </source>
</evidence>
<dbReference type="EMBL" id="JACGCM010001557">
    <property type="protein sequence ID" value="KAF6153859.1"/>
    <property type="molecule type" value="Genomic_DNA"/>
</dbReference>
<name>A0A7J7MG12_9MAGN</name>
<sequence>MERIKSVNHYNSSQKILLVGEGDFSFSACLARGFGSATNMVATCLHSEVTQTILHSSSVAHLEELKRLGCLVLHEVDVSEMKSHSTLKTMKFDRIVFNFPHAGQFPRVRLQETSSALIEKHKKLLSAFFKSARELLTEDGEVHVTHRNDHPYNLWKIVELAKREGIEFQDKVKFYKFHYPGYNNKRGSNVKSNDTFPLGDSFTFKFTLHMGDGHNGSSSESSDDDDFWHRFGLLQL</sequence>
<dbReference type="PANTHER" id="PTHR11538">
    <property type="entry name" value="PHENYLALANYL-TRNA SYNTHETASE"/>
    <property type="match status" value="1"/>
</dbReference>
<dbReference type="Proteomes" id="UP000541444">
    <property type="component" value="Unassembled WGS sequence"/>
</dbReference>
<dbReference type="FunFam" id="3.40.50.150:FF:000440">
    <property type="entry name" value="Os09g0479300 protein"/>
    <property type="match status" value="1"/>
</dbReference>
<dbReference type="InterPro" id="IPR029063">
    <property type="entry name" value="SAM-dependent_MTases_sf"/>
</dbReference>
<dbReference type="GO" id="GO:0070042">
    <property type="term" value="F:rRNA (uridine-N3-)-methyltransferase activity"/>
    <property type="evidence" value="ECO:0007669"/>
    <property type="project" value="InterPro"/>
</dbReference>
<proteinExistence type="predicted"/>
<dbReference type="PANTHER" id="PTHR11538:SF64">
    <property type="entry name" value="25S RRNA (URIDINE-N(3))-METHYLTRANSFERASE BMT5-LIKE DOMAIN-CONTAINING PROTEIN"/>
    <property type="match status" value="1"/>
</dbReference>
<evidence type="ECO:0000259" key="1">
    <source>
        <dbReference type="Pfam" id="PF10354"/>
    </source>
</evidence>
<dbReference type="GO" id="GO:0070475">
    <property type="term" value="P:rRNA base methylation"/>
    <property type="evidence" value="ECO:0007669"/>
    <property type="project" value="InterPro"/>
</dbReference>
<accession>A0A7J7MG12</accession>
<dbReference type="InterPro" id="IPR019446">
    <property type="entry name" value="BMT5-like"/>
</dbReference>
<dbReference type="OrthoDB" id="273345at2759"/>
<gene>
    <name evidence="2" type="ORF">GIB67_001092</name>
</gene>
<comment type="caution">
    <text evidence="2">The sequence shown here is derived from an EMBL/GenBank/DDBJ whole genome shotgun (WGS) entry which is preliminary data.</text>
</comment>